<dbReference type="EMBL" id="JAWQEG010004639">
    <property type="protein sequence ID" value="KAK3860747.1"/>
    <property type="molecule type" value="Genomic_DNA"/>
</dbReference>
<organism evidence="1 2">
    <name type="scientific">Petrolisthes cinctipes</name>
    <name type="common">Flat porcelain crab</name>
    <dbReference type="NCBI Taxonomy" id="88211"/>
    <lineage>
        <taxon>Eukaryota</taxon>
        <taxon>Metazoa</taxon>
        <taxon>Ecdysozoa</taxon>
        <taxon>Arthropoda</taxon>
        <taxon>Crustacea</taxon>
        <taxon>Multicrustacea</taxon>
        <taxon>Malacostraca</taxon>
        <taxon>Eumalacostraca</taxon>
        <taxon>Eucarida</taxon>
        <taxon>Decapoda</taxon>
        <taxon>Pleocyemata</taxon>
        <taxon>Anomura</taxon>
        <taxon>Galatheoidea</taxon>
        <taxon>Porcellanidae</taxon>
        <taxon>Petrolisthes</taxon>
    </lineage>
</organism>
<name>A0AAE1ESU7_PETCI</name>
<evidence type="ECO:0000313" key="2">
    <source>
        <dbReference type="Proteomes" id="UP001286313"/>
    </source>
</evidence>
<accession>A0AAE1ESU7</accession>
<dbReference type="Proteomes" id="UP001286313">
    <property type="component" value="Unassembled WGS sequence"/>
</dbReference>
<dbReference type="AlphaFoldDB" id="A0AAE1ESU7"/>
<reference evidence="1" key="1">
    <citation type="submission" date="2023-10" db="EMBL/GenBank/DDBJ databases">
        <title>Genome assemblies of two species of porcelain crab, Petrolisthes cinctipes and Petrolisthes manimaculis (Anomura: Porcellanidae).</title>
        <authorList>
            <person name="Angst P."/>
        </authorList>
    </citation>
    <scope>NUCLEOTIDE SEQUENCE</scope>
    <source>
        <strain evidence="1">PB745_01</strain>
        <tissue evidence="1">Gill</tissue>
    </source>
</reference>
<evidence type="ECO:0000313" key="1">
    <source>
        <dbReference type="EMBL" id="KAK3860747.1"/>
    </source>
</evidence>
<gene>
    <name evidence="1" type="ORF">Pcinc_033216</name>
</gene>
<comment type="caution">
    <text evidence="1">The sequence shown here is derived from an EMBL/GenBank/DDBJ whole genome shotgun (WGS) entry which is preliminary data.</text>
</comment>
<protein>
    <submittedName>
        <fullName evidence="1">Uncharacterized protein</fullName>
    </submittedName>
</protein>
<proteinExistence type="predicted"/>
<keyword evidence="2" id="KW-1185">Reference proteome</keyword>
<sequence>MDKSWTFLKDLITQVAASRSPETLTKSRELWKRYRVEVNDGLGSNVGCVSLQWVWPAAPDEAEAGGDIAELAGWVAGSSSAPQARGELGRGGCADLRGVLAEADLTQRCWQALKTQI</sequence>